<dbReference type="InterPro" id="IPR036388">
    <property type="entry name" value="WH-like_DNA-bd_sf"/>
</dbReference>
<keyword evidence="2" id="KW-0238">DNA-binding</keyword>
<gene>
    <name evidence="5" type="ORF">A5771_11190</name>
</gene>
<dbReference type="InterPro" id="IPR002577">
    <property type="entry name" value="HTH_HxlR"/>
</dbReference>
<proteinExistence type="predicted"/>
<dbReference type="EMBL" id="LZIN01000066">
    <property type="protein sequence ID" value="OBG04643.1"/>
    <property type="molecule type" value="Genomic_DNA"/>
</dbReference>
<evidence type="ECO:0000256" key="2">
    <source>
        <dbReference type="ARBA" id="ARBA00023125"/>
    </source>
</evidence>
<name>A0A1A2EGF4_MYCSD</name>
<dbReference type="InterPro" id="IPR036390">
    <property type="entry name" value="WH_DNA-bd_sf"/>
</dbReference>
<dbReference type="PROSITE" id="PS51118">
    <property type="entry name" value="HTH_HXLR"/>
    <property type="match status" value="1"/>
</dbReference>
<evidence type="ECO:0000256" key="3">
    <source>
        <dbReference type="ARBA" id="ARBA00023163"/>
    </source>
</evidence>
<dbReference type="AlphaFoldDB" id="A0A1A2EGF4"/>
<dbReference type="Proteomes" id="UP000093985">
    <property type="component" value="Unassembled WGS sequence"/>
</dbReference>
<evidence type="ECO:0000256" key="1">
    <source>
        <dbReference type="ARBA" id="ARBA00023015"/>
    </source>
</evidence>
<organism evidence="5 6">
    <name type="scientific">Mycolicibacter sinensis (strain JDM601)</name>
    <name type="common">Mycobacterium sinense</name>
    <dbReference type="NCBI Taxonomy" id="875328"/>
    <lineage>
        <taxon>Bacteria</taxon>
        <taxon>Bacillati</taxon>
        <taxon>Actinomycetota</taxon>
        <taxon>Actinomycetes</taxon>
        <taxon>Mycobacteriales</taxon>
        <taxon>Mycobacteriaceae</taxon>
        <taxon>Mycolicibacter</taxon>
    </lineage>
</organism>
<dbReference type="Gene3D" id="1.10.10.10">
    <property type="entry name" value="Winged helix-like DNA-binding domain superfamily/Winged helix DNA-binding domain"/>
    <property type="match status" value="1"/>
</dbReference>
<dbReference type="Pfam" id="PF01638">
    <property type="entry name" value="HxlR"/>
    <property type="match status" value="1"/>
</dbReference>
<sequence length="107" mass="11896">MAASKKIVSDCPIDAALSVVNGRWKGTILWRLTDGPMRTAELRRSIPGITERMLIRHLHELVADGIIDRHDAGTVPPCVHYSISEYGQTLAPVLAQLCEWGRVHLSR</sequence>
<dbReference type="RefSeq" id="WP_064855591.1">
    <property type="nucleotide sequence ID" value="NZ_LZIM01000091.1"/>
</dbReference>
<dbReference type="OrthoDB" id="370168at2"/>
<accession>A0A1A2EGF4</accession>
<comment type="caution">
    <text evidence="5">The sequence shown here is derived from an EMBL/GenBank/DDBJ whole genome shotgun (WGS) entry which is preliminary data.</text>
</comment>
<dbReference type="PANTHER" id="PTHR33204:SF29">
    <property type="entry name" value="TRANSCRIPTIONAL REGULATOR"/>
    <property type="match status" value="1"/>
</dbReference>
<reference evidence="6" key="1">
    <citation type="submission" date="2016-06" db="EMBL/GenBank/DDBJ databases">
        <authorList>
            <person name="Sutton G."/>
            <person name="Brinkac L."/>
            <person name="Sanka R."/>
            <person name="Adams M."/>
            <person name="Lau E."/>
            <person name="Mehaffy C."/>
            <person name="Tameris M."/>
            <person name="Hatherill M."/>
            <person name="Hanekom W."/>
            <person name="Mahomed H."/>
            <person name="Mcshane H."/>
        </authorList>
    </citation>
    <scope>NUCLEOTIDE SEQUENCE [LARGE SCALE GENOMIC DNA]</scope>
    <source>
        <strain evidence="6">852014-51077_SCH5608930-a</strain>
    </source>
</reference>
<dbReference type="GO" id="GO:0003677">
    <property type="term" value="F:DNA binding"/>
    <property type="evidence" value="ECO:0007669"/>
    <property type="project" value="UniProtKB-KW"/>
</dbReference>
<dbReference type="PANTHER" id="PTHR33204">
    <property type="entry name" value="TRANSCRIPTIONAL REGULATOR, MARR FAMILY"/>
    <property type="match status" value="1"/>
</dbReference>
<feature type="domain" description="HTH hxlR-type" evidence="4">
    <location>
        <begin position="11"/>
        <end position="107"/>
    </location>
</feature>
<evidence type="ECO:0000313" key="5">
    <source>
        <dbReference type="EMBL" id="OBG04643.1"/>
    </source>
</evidence>
<evidence type="ECO:0000313" key="6">
    <source>
        <dbReference type="Proteomes" id="UP000093985"/>
    </source>
</evidence>
<dbReference type="SUPFAM" id="SSF46785">
    <property type="entry name" value="Winged helix' DNA-binding domain"/>
    <property type="match status" value="1"/>
</dbReference>
<keyword evidence="1" id="KW-0805">Transcription regulation</keyword>
<keyword evidence="3" id="KW-0804">Transcription</keyword>
<evidence type="ECO:0000259" key="4">
    <source>
        <dbReference type="PROSITE" id="PS51118"/>
    </source>
</evidence>
<protein>
    <submittedName>
        <fullName evidence="5">HxlR family transcriptional regulator</fullName>
    </submittedName>
</protein>